<organism evidence="2 3">
    <name type="scientific">Haloferax litoreum</name>
    <dbReference type="NCBI Taxonomy" id="2666140"/>
    <lineage>
        <taxon>Archaea</taxon>
        <taxon>Methanobacteriati</taxon>
        <taxon>Methanobacteriota</taxon>
        <taxon>Stenosarchaea group</taxon>
        <taxon>Halobacteria</taxon>
        <taxon>Halobacteriales</taxon>
        <taxon>Haloferacaceae</taxon>
        <taxon>Haloferax</taxon>
    </lineage>
</organism>
<reference evidence="2 3" key="1">
    <citation type="submission" date="2019-11" db="EMBL/GenBank/DDBJ databases">
        <title>Whole genome sequence of Haloferax sp. MBLA0076.</title>
        <authorList>
            <person name="Seo M.-J."/>
            <person name="Cho E.-S."/>
        </authorList>
    </citation>
    <scope>NUCLEOTIDE SEQUENCE [LARGE SCALE GENOMIC DNA]</scope>
    <source>
        <strain evidence="2 3">MBLA0076</strain>
    </source>
</reference>
<comment type="caution">
    <text evidence="2">The sequence shown here is derived from an EMBL/GenBank/DDBJ whole genome shotgun (WGS) entry which is preliminary data.</text>
</comment>
<evidence type="ECO:0000256" key="1">
    <source>
        <dbReference type="SAM" id="MobiDB-lite"/>
    </source>
</evidence>
<accession>A0A6A8GK27</accession>
<sequence>MSRHSSSGPCSSSRWSAPARRFSADELFTTIIGNVSDEYIGRKYYDDRGTNPSAAAVGPRDEADVSF</sequence>
<evidence type="ECO:0000313" key="2">
    <source>
        <dbReference type="EMBL" id="MRX23455.1"/>
    </source>
</evidence>
<protein>
    <submittedName>
        <fullName evidence="2">Uncharacterized protein</fullName>
    </submittedName>
</protein>
<dbReference type="AlphaFoldDB" id="A0A6A8GK27"/>
<dbReference type="Proteomes" id="UP000439022">
    <property type="component" value="Unassembled WGS sequence"/>
</dbReference>
<evidence type="ECO:0000313" key="3">
    <source>
        <dbReference type="Proteomes" id="UP000439022"/>
    </source>
</evidence>
<keyword evidence="3" id="KW-1185">Reference proteome</keyword>
<gene>
    <name evidence="2" type="ORF">GJR96_16010</name>
</gene>
<dbReference type="EMBL" id="WKJO01000002">
    <property type="protein sequence ID" value="MRX23455.1"/>
    <property type="molecule type" value="Genomic_DNA"/>
</dbReference>
<feature type="region of interest" description="Disordered" evidence="1">
    <location>
        <begin position="45"/>
        <end position="67"/>
    </location>
</feature>
<proteinExistence type="predicted"/>
<name>A0A6A8GK27_9EURY</name>